<evidence type="ECO:0000256" key="1">
    <source>
        <dbReference type="ARBA" id="ARBA00004370"/>
    </source>
</evidence>
<dbReference type="PANTHER" id="PTHR35603:SF2">
    <property type="entry name" value="OUTER MEMBRANE LIPOPROTEIN"/>
    <property type="match status" value="1"/>
</dbReference>
<dbReference type="EMBL" id="BSPX01000016">
    <property type="protein sequence ID" value="GLT21951.1"/>
    <property type="molecule type" value="Genomic_DNA"/>
</dbReference>
<feature type="compositionally biased region" description="Low complexity" evidence="3">
    <location>
        <begin position="66"/>
        <end position="77"/>
    </location>
</feature>
<feature type="region of interest" description="Disordered" evidence="3">
    <location>
        <begin position="39"/>
        <end position="147"/>
    </location>
</feature>
<protein>
    <recommendedName>
        <fullName evidence="4">Glycine zipper 2TM domain-containing protein</fullName>
    </recommendedName>
</protein>
<proteinExistence type="predicted"/>
<feature type="compositionally biased region" description="Pro residues" evidence="3">
    <location>
        <begin position="116"/>
        <end position="133"/>
    </location>
</feature>
<evidence type="ECO:0000259" key="4">
    <source>
        <dbReference type="Pfam" id="PF05433"/>
    </source>
</evidence>
<organism evidence="5 6">
    <name type="scientific">Zoogloea oryzae</name>
    <dbReference type="NCBI Taxonomy" id="310767"/>
    <lineage>
        <taxon>Bacteria</taxon>
        <taxon>Pseudomonadati</taxon>
        <taxon>Pseudomonadota</taxon>
        <taxon>Betaproteobacteria</taxon>
        <taxon>Rhodocyclales</taxon>
        <taxon>Zoogloeaceae</taxon>
        <taxon>Zoogloea</taxon>
    </lineage>
</organism>
<evidence type="ECO:0000313" key="5">
    <source>
        <dbReference type="EMBL" id="GLT21951.1"/>
    </source>
</evidence>
<feature type="compositionally biased region" description="Low complexity" evidence="3">
    <location>
        <begin position="48"/>
        <end position="59"/>
    </location>
</feature>
<name>A0ABQ6F9K6_9RHOO</name>
<comment type="caution">
    <text evidence="5">The sequence shown here is derived from an EMBL/GenBank/DDBJ whole genome shotgun (WGS) entry which is preliminary data.</text>
</comment>
<sequence length="270" mass="27424">MSTTPNKPGLHPMLWVAAASVTAVSLAGVAKLAGVLPDFSKPAEPESVATAPATPIKPIEAPPPIAAAEPAPAPVVETKPEPPAAKAEHVAPAPAKTAPPKPKPHPKPAQAAVIGDPPPADAVPAPRDAPPPGEHAGRRVADAPPAPPPVCRDCGVIEHIEAIQQKGEGSGIGAIGGAILGGVLGHQVGEGSGKQIARIGGAVLGGLAGNEAERRYRTISHYQITVKLEDGTRRVIEQQSAPAWRVGDPVRVRNGQIVAGAEQPRRSADF</sequence>
<evidence type="ECO:0000313" key="6">
    <source>
        <dbReference type="Proteomes" id="UP001157167"/>
    </source>
</evidence>
<reference evidence="6" key="1">
    <citation type="journal article" date="2019" name="Int. J. Syst. Evol. Microbiol.">
        <title>The Global Catalogue of Microorganisms (GCM) 10K type strain sequencing project: providing services to taxonomists for standard genome sequencing and annotation.</title>
        <authorList>
            <consortium name="The Broad Institute Genomics Platform"/>
            <consortium name="The Broad Institute Genome Sequencing Center for Infectious Disease"/>
            <person name="Wu L."/>
            <person name="Ma J."/>
        </authorList>
    </citation>
    <scope>NUCLEOTIDE SEQUENCE [LARGE SCALE GENOMIC DNA]</scope>
    <source>
        <strain evidence="6">NBRC 102407</strain>
    </source>
</reference>
<accession>A0ABQ6F9K6</accession>
<dbReference type="InterPro" id="IPR051407">
    <property type="entry name" value="Bact_OM_lipoprot/Surf_antigen"/>
</dbReference>
<dbReference type="InterPro" id="IPR008816">
    <property type="entry name" value="Gly_zipper_2TM_dom"/>
</dbReference>
<dbReference type="Proteomes" id="UP001157167">
    <property type="component" value="Unassembled WGS sequence"/>
</dbReference>
<keyword evidence="6" id="KW-1185">Reference proteome</keyword>
<gene>
    <name evidence="5" type="ORF">GCM10007933_14060</name>
</gene>
<evidence type="ECO:0000256" key="2">
    <source>
        <dbReference type="ARBA" id="ARBA00023136"/>
    </source>
</evidence>
<dbReference type="PANTHER" id="PTHR35603">
    <property type="match status" value="1"/>
</dbReference>
<keyword evidence="2" id="KW-0472">Membrane</keyword>
<dbReference type="RefSeq" id="WP_284187330.1">
    <property type="nucleotide sequence ID" value="NZ_BSPX01000016.1"/>
</dbReference>
<feature type="domain" description="Glycine zipper 2TM" evidence="4">
    <location>
        <begin position="172"/>
        <end position="212"/>
    </location>
</feature>
<evidence type="ECO:0000256" key="3">
    <source>
        <dbReference type="SAM" id="MobiDB-lite"/>
    </source>
</evidence>
<dbReference type="Pfam" id="PF05433">
    <property type="entry name" value="Rick_17kDa_Anti"/>
    <property type="match status" value="1"/>
</dbReference>
<comment type="subcellular location">
    <subcellularLocation>
        <location evidence="1">Membrane</location>
    </subcellularLocation>
</comment>